<evidence type="ECO:0000256" key="5">
    <source>
        <dbReference type="ARBA" id="ARBA00023136"/>
    </source>
</evidence>
<evidence type="ECO:0000256" key="7">
    <source>
        <dbReference type="SAM" id="Phobius"/>
    </source>
</evidence>
<dbReference type="InterPro" id="IPR006369">
    <property type="entry name" value="Protohaem_IX_farnesylTrfase"/>
</dbReference>
<dbReference type="PANTHER" id="PTHR43448:SF2">
    <property type="entry name" value="PROTOHEME IX FARNESYLTRANSFERASE, MITOCHONDRIAL"/>
    <property type="match status" value="1"/>
</dbReference>
<dbReference type="CDD" id="cd13957">
    <property type="entry name" value="PT_UbiA_Cox10"/>
    <property type="match status" value="1"/>
</dbReference>
<dbReference type="GO" id="GO:0006784">
    <property type="term" value="P:heme A biosynthetic process"/>
    <property type="evidence" value="ECO:0007669"/>
    <property type="project" value="TreeGrafter"/>
</dbReference>
<feature type="transmembrane region" description="Helical" evidence="7">
    <location>
        <begin position="38"/>
        <end position="59"/>
    </location>
</feature>
<name>A0A1E7EUB0_9STRA</name>
<keyword evidence="4 7" id="KW-1133">Transmembrane helix</keyword>
<evidence type="ECO:0000313" key="9">
    <source>
        <dbReference type="Proteomes" id="UP000095751"/>
    </source>
</evidence>
<comment type="subcellular location">
    <subcellularLocation>
        <location evidence="1">Membrane</location>
        <topology evidence="1">Multi-pass membrane protein</topology>
    </subcellularLocation>
</comment>
<dbReference type="InterPro" id="IPR000537">
    <property type="entry name" value="UbiA_prenyltransferase"/>
</dbReference>
<keyword evidence="5 7" id="KW-0472">Membrane</keyword>
<feature type="transmembrane region" description="Helical" evidence="7">
    <location>
        <begin position="141"/>
        <end position="158"/>
    </location>
</feature>
<accession>A0A1E7EUB0</accession>
<sequence>MKPRSVYNTWVGAVVGAIPPVIGWSAATSGSLLDFDAIILGSTLYLWQLPHFFALSYMYKVDYQRGGFQMLSNPESDADGERTSSAIMRNATYLSIVPFISTFAGVTSSMFALEGIVLNSYALFVAYKFRRERTNTNAKKVFFTSLWYLPSWLILFLLHSKVWDKDQEQDRDILRDAVSDLIHSVRNEGRKICIHEQVVVKTDDSTVSENACPVALTKKGSTVIQSTVTSAIIECERNEDKV</sequence>
<dbReference type="InParanoid" id="A0A1E7EUB0"/>
<dbReference type="EMBL" id="KV784375">
    <property type="protein sequence ID" value="OEU09384.1"/>
    <property type="molecule type" value="Genomic_DNA"/>
</dbReference>
<evidence type="ECO:0000256" key="1">
    <source>
        <dbReference type="ARBA" id="ARBA00004141"/>
    </source>
</evidence>
<evidence type="ECO:0000256" key="6">
    <source>
        <dbReference type="ARBA" id="ARBA00030253"/>
    </source>
</evidence>
<proteinExistence type="predicted"/>
<keyword evidence="9" id="KW-1185">Reference proteome</keyword>
<evidence type="ECO:0000256" key="2">
    <source>
        <dbReference type="ARBA" id="ARBA00022679"/>
    </source>
</evidence>
<reference evidence="8 9" key="1">
    <citation type="submission" date="2016-09" db="EMBL/GenBank/DDBJ databases">
        <title>Extensive genetic diversity and differential bi-allelic expression allows diatom success in the polar Southern Ocean.</title>
        <authorList>
            <consortium name="DOE Joint Genome Institute"/>
            <person name="Mock T."/>
            <person name="Otillar R.P."/>
            <person name="Strauss J."/>
            <person name="Dupont C."/>
            <person name="Frickenhaus S."/>
            <person name="Maumus F."/>
            <person name="Mcmullan M."/>
            <person name="Sanges R."/>
            <person name="Schmutz J."/>
            <person name="Toseland A."/>
            <person name="Valas R."/>
            <person name="Veluchamy A."/>
            <person name="Ward B.J."/>
            <person name="Allen A."/>
            <person name="Barry K."/>
            <person name="Falciatore A."/>
            <person name="Ferrante M."/>
            <person name="Fortunato A.E."/>
            <person name="Gloeckner G."/>
            <person name="Gruber A."/>
            <person name="Hipkin R."/>
            <person name="Janech M."/>
            <person name="Kroth P."/>
            <person name="Leese F."/>
            <person name="Lindquist E."/>
            <person name="Lyon B.R."/>
            <person name="Martin J."/>
            <person name="Mayer C."/>
            <person name="Parker M."/>
            <person name="Quesneville H."/>
            <person name="Raymond J."/>
            <person name="Uhlig C."/>
            <person name="Valentin K.U."/>
            <person name="Worden A.Z."/>
            <person name="Armbrust E.V."/>
            <person name="Bowler C."/>
            <person name="Green B."/>
            <person name="Moulton V."/>
            <person name="Van Oosterhout C."/>
            <person name="Grigoriev I."/>
        </authorList>
    </citation>
    <scope>NUCLEOTIDE SEQUENCE [LARGE SCALE GENOMIC DNA]</scope>
    <source>
        <strain evidence="8 9">CCMP1102</strain>
    </source>
</reference>
<dbReference type="GO" id="GO:0005739">
    <property type="term" value="C:mitochondrion"/>
    <property type="evidence" value="ECO:0007669"/>
    <property type="project" value="TreeGrafter"/>
</dbReference>
<organism evidence="8 9">
    <name type="scientific">Fragilariopsis cylindrus CCMP1102</name>
    <dbReference type="NCBI Taxonomy" id="635003"/>
    <lineage>
        <taxon>Eukaryota</taxon>
        <taxon>Sar</taxon>
        <taxon>Stramenopiles</taxon>
        <taxon>Ochrophyta</taxon>
        <taxon>Bacillariophyta</taxon>
        <taxon>Bacillariophyceae</taxon>
        <taxon>Bacillariophycidae</taxon>
        <taxon>Bacillariales</taxon>
        <taxon>Bacillariaceae</taxon>
        <taxon>Fragilariopsis</taxon>
    </lineage>
</organism>
<evidence type="ECO:0000256" key="4">
    <source>
        <dbReference type="ARBA" id="ARBA00022989"/>
    </source>
</evidence>
<gene>
    <name evidence="8" type="ORF">FRACYDRAFT_271325</name>
</gene>
<dbReference type="Proteomes" id="UP000095751">
    <property type="component" value="Unassembled WGS sequence"/>
</dbReference>
<dbReference type="Pfam" id="PF01040">
    <property type="entry name" value="UbiA"/>
    <property type="match status" value="1"/>
</dbReference>
<feature type="transmembrane region" description="Helical" evidence="7">
    <location>
        <begin position="92"/>
        <end position="121"/>
    </location>
</feature>
<protein>
    <recommendedName>
        <fullName evidence="6">Heme O synthase</fullName>
    </recommendedName>
</protein>
<dbReference type="GO" id="GO:0016020">
    <property type="term" value="C:membrane"/>
    <property type="evidence" value="ECO:0007669"/>
    <property type="project" value="UniProtKB-SubCell"/>
</dbReference>
<dbReference type="KEGG" id="fcy:FRACYDRAFT_271325"/>
<keyword evidence="3 7" id="KW-0812">Transmembrane</keyword>
<dbReference type="AlphaFoldDB" id="A0A1E7EUB0"/>
<evidence type="ECO:0000313" key="8">
    <source>
        <dbReference type="EMBL" id="OEU09384.1"/>
    </source>
</evidence>
<dbReference type="PANTHER" id="PTHR43448">
    <property type="entry name" value="PROTOHEME IX FARNESYLTRANSFERASE, MITOCHONDRIAL"/>
    <property type="match status" value="1"/>
</dbReference>
<keyword evidence="2" id="KW-0808">Transferase</keyword>
<evidence type="ECO:0000256" key="3">
    <source>
        <dbReference type="ARBA" id="ARBA00022692"/>
    </source>
</evidence>
<feature type="transmembrane region" description="Helical" evidence="7">
    <location>
        <begin position="7"/>
        <end position="26"/>
    </location>
</feature>
<dbReference type="OrthoDB" id="5211at2759"/>
<dbReference type="GO" id="GO:0008495">
    <property type="term" value="F:protoheme IX farnesyltransferase activity"/>
    <property type="evidence" value="ECO:0007669"/>
    <property type="project" value="InterPro"/>
</dbReference>